<accession>A0AAN9EG79</accession>
<protein>
    <submittedName>
        <fullName evidence="1">Uncharacterized protein</fullName>
    </submittedName>
</protein>
<evidence type="ECO:0000313" key="2">
    <source>
        <dbReference type="Proteomes" id="UP001372338"/>
    </source>
</evidence>
<comment type="caution">
    <text evidence="1">The sequence shown here is derived from an EMBL/GenBank/DDBJ whole genome shotgun (WGS) entry which is preliminary data.</text>
</comment>
<name>A0AAN9EG79_CROPI</name>
<sequence length="68" mass="7934">MFGSSNQCCQTRMPMENRFHVWFCRKFDSVFSKIIITSEMGLLIPFNLLLSIKSNLHNNDISSLLYCL</sequence>
<evidence type="ECO:0000313" key="1">
    <source>
        <dbReference type="EMBL" id="KAK7252193.1"/>
    </source>
</evidence>
<dbReference type="EMBL" id="JAYWIO010000007">
    <property type="protein sequence ID" value="KAK7252193.1"/>
    <property type="molecule type" value="Genomic_DNA"/>
</dbReference>
<gene>
    <name evidence="1" type="ORF">RIF29_35979</name>
</gene>
<reference evidence="1 2" key="1">
    <citation type="submission" date="2024-01" db="EMBL/GenBank/DDBJ databases">
        <title>The genomes of 5 underutilized Papilionoideae crops provide insights into root nodulation and disease resistanc.</title>
        <authorList>
            <person name="Yuan L."/>
        </authorList>
    </citation>
    <scope>NUCLEOTIDE SEQUENCE [LARGE SCALE GENOMIC DNA]</scope>
    <source>
        <strain evidence="1">ZHUSHIDOU_FW_LH</strain>
        <tissue evidence="1">Leaf</tissue>
    </source>
</reference>
<dbReference type="AlphaFoldDB" id="A0AAN9EG79"/>
<keyword evidence="2" id="KW-1185">Reference proteome</keyword>
<proteinExistence type="predicted"/>
<dbReference type="Proteomes" id="UP001372338">
    <property type="component" value="Unassembled WGS sequence"/>
</dbReference>
<organism evidence="1 2">
    <name type="scientific">Crotalaria pallida</name>
    <name type="common">Smooth rattlebox</name>
    <name type="synonym">Crotalaria striata</name>
    <dbReference type="NCBI Taxonomy" id="3830"/>
    <lineage>
        <taxon>Eukaryota</taxon>
        <taxon>Viridiplantae</taxon>
        <taxon>Streptophyta</taxon>
        <taxon>Embryophyta</taxon>
        <taxon>Tracheophyta</taxon>
        <taxon>Spermatophyta</taxon>
        <taxon>Magnoliopsida</taxon>
        <taxon>eudicotyledons</taxon>
        <taxon>Gunneridae</taxon>
        <taxon>Pentapetalae</taxon>
        <taxon>rosids</taxon>
        <taxon>fabids</taxon>
        <taxon>Fabales</taxon>
        <taxon>Fabaceae</taxon>
        <taxon>Papilionoideae</taxon>
        <taxon>50 kb inversion clade</taxon>
        <taxon>genistoids sensu lato</taxon>
        <taxon>core genistoids</taxon>
        <taxon>Crotalarieae</taxon>
        <taxon>Crotalaria</taxon>
    </lineage>
</organism>